<feature type="compositionally biased region" description="Polar residues" evidence="1">
    <location>
        <begin position="1"/>
        <end position="15"/>
    </location>
</feature>
<feature type="region of interest" description="Disordered" evidence="1">
    <location>
        <begin position="108"/>
        <end position="133"/>
    </location>
</feature>
<organism evidence="2">
    <name type="scientific">viral metagenome</name>
    <dbReference type="NCBI Taxonomy" id="1070528"/>
    <lineage>
        <taxon>unclassified sequences</taxon>
        <taxon>metagenomes</taxon>
        <taxon>organismal metagenomes</taxon>
    </lineage>
</organism>
<reference evidence="2" key="1">
    <citation type="submission" date="2020-03" db="EMBL/GenBank/DDBJ databases">
        <title>The deep terrestrial virosphere.</title>
        <authorList>
            <person name="Holmfeldt K."/>
            <person name="Nilsson E."/>
            <person name="Simone D."/>
            <person name="Lopez-Fernandez M."/>
            <person name="Wu X."/>
            <person name="de Brujin I."/>
            <person name="Lundin D."/>
            <person name="Andersson A."/>
            <person name="Bertilsson S."/>
            <person name="Dopson M."/>
        </authorList>
    </citation>
    <scope>NUCLEOTIDE SEQUENCE</scope>
    <source>
        <strain evidence="2">TM448A02527</strain>
    </source>
</reference>
<accession>A0A6H1ZW88</accession>
<name>A0A6H1ZW88_9ZZZZ</name>
<gene>
    <name evidence="2" type="ORF">TM448A02527_0002</name>
</gene>
<sequence length="133" mass="14442">MFNPNGNNVFGQSGDNPAFDPGGPIGQEGYDGQDRYDGRTNGGTNMVTSNSDGQQEEEVIVMQDVGPLRSWWEGLNPATKMMFKAIGVGALIFAGKYAVEKTIEGIKKKGQEELMEDSGKDLEDEETEDTEGE</sequence>
<feature type="compositionally biased region" description="Acidic residues" evidence="1">
    <location>
        <begin position="122"/>
        <end position="133"/>
    </location>
</feature>
<dbReference type="AlphaFoldDB" id="A0A6H1ZW88"/>
<dbReference type="EMBL" id="MT144321">
    <property type="protein sequence ID" value="QJA52196.1"/>
    <property type="molecule type" value="Genomic_DNA"/>
</dbReference>
<feature type="compositionally biased region" description="Basic and acidic residues" evidence="1">
    <location>
        <begin position="108"/>
        <end position="121"/>
    </location>
</feature>
<protein>
    <submittedName>
        <fullName evidence="2">Uncharacterized protein</fullName>
    </submittedName>
</protein>
<feature type="region of interest" description="Disordered" evidence="1">
    <location>
        <begin position="1"/>
        <end position="56"/>
    </location>
</feature>
<evidence type="ECO:0000313" key="2">
    <source>
        <dbReference type="EMBL" id="QJA52196.1"/>
    </source>
</evidence>
<proteinExistence type="predicted"/>
<evidence type="ECO:0000256" key="1">
    <source>
        <dbReference type="SAM" id="MobiDB-lite"/>
    </source>
</evidence>
<feature type="compositionally biased region" description="Polar residues" evidence="1">
    <location>
        <begin position="42"/>
        <end position="53"/>
    </location>
</feature>